<dbReference type="OrthoDB" id="10624587at2759"/>
<proteinExistence type="predicted"/>
<dbReference type="AlphaFoldDB" id="A0A0D7BN35"/>
<dbReference type="EMBL" id="KN880452">
    <property type="protein sequence ID" value="KIY71605.1"/>
    <property type="molecule type" value="Genomic_DNA"/>
</dbReference>
<protein>
    <submittedName>
        <fullName evidence="2">Uncharacterized protein</fullName>
    </submittedName>
</protein>
<evidence type="ECO:0000256" key="1">
    <source>
        <dbReference type="SAM" id="MobiDB-lite"/>
    </source>
</evidence>
<feature type="region of interest" description="Disordered" evidence="1">
    <location>
        <begin position="121"/>
        <end position="151"/>
    </location>
</feature>
<organism evidence="2 3">
    <name type="scientific">Cylindrobasidium torrendii FP15055 ss-10</name>
    <dbReference type="NCBI Taxonomy" id="1314674"/>
    <lineage>
        <taxon>Eukaryota</taxon>
        <taxon>Fungi</taxon>
        <taxon>Dikarya</taxon>
        <taxon>Basidiomycota</taxon>
        <taxon>Agaricomycotina</taxon>
        <taxon>Agaricomycetes</taxon>
        <taxon>Agaricomycetidae</taxon>
        <taxon>Agaricales</taxon>
        <taxon>Marasmiineae</taxon>
        <taxon>Physalacriaceae</taxon>
        <taxon>Cylindrobasidium</taxon>
    </lineage>
</organism>
<evidence type="ECO:0000313" key="3">
    <source>
        <dbReference type="Proteomes" id="UP000054007"/>
    </source>
</evidence>
<sequence length="230" mass="25663">MDIPSLLSTGPEGNFFAYVVSWLEGVTRAVEQGELCSDPNAPANDGRDWSFYNTVDDTVDWPRWVPAGRSMAPIPTPETYGYYVPALQPSHSTPAYSSPPLSYHPSTNPAYLVRQPQPLDSVYKYPPQSATPQSASPSSSSPTSSYPPMSFAPVPQTFMRSSAEADKLQHALYSRQRTLAQRQQYSVAHPALCSEYDRAHRLSSAQVSERRRRSFQTTPYFRMTLPYIAS</sequence>
<accession>A0A0D7BN35</accession>
<reference evidence="2 3" key="1">
    <citation type="journal article" date="2015" name="Fungal Genet. Biol.">
        <title>Evolution of novel wood decay mechanisms in Agaricales revealed by the genome sequences of Fistulina hepatica and Cylindrobasidium torrendii.</title>
        <authorList>
            <person name="Floudas D."/>
            <person name="Held B.W."/>
            <person name="Riley R."/>
            <person name="Nagy L.G."/>
            <person name="Koehler G."/>
            <person name="Ransdell A.S."/>
            <person name="Younus H."/>
            <person name="Chow J."/>
            <person name="Chiniquy J."/>
            <person name="Lipzen A."/>
            <person name="Tritt A."/>
            <person name="Sun H."/>
            <person name="Haridas S."/>
            <person name="LaButti K."/>
            <person name="Ohm R.A."/>
            <person name="Kues U."/>
            <person name="Blanchette R.A."/>
            <person name="Grigoriev I.V."/>
            <person name="Minto R.E."/>
            <person name="Hibbett D.S."/>
        </authorList>
    </citation>
    <scope>NUCLEOTIDE SEQUENCE [LARGE SCALE GENOMIC DNA]</scope>
    <source>
        <strain evidence="2 3">FP15055 ss-10</strain>
    </source>
</reference>
<keyword evidence="3" id="KW-1185">Reference proteome</keyword>
<evidence type="ECO:0000313" key="2">
    <source>
        <dbReference type="EMBL" id="KIY71605.1"/>
    </source>
</evidence>
<name>A0A0D7BN35_9AGAR</name>
<gene>
    <name evidence="2" type="ORF">CYLTODRAFT_418666</name>
</gene>
<dbReference type="Proteomes" id="UP000054007">
    <property type="component" value="Unassembled WGS sequence"/>
</dbReference>
<feature type="compositionally biased region" description="Low complexity" evidence="1">
    <location>
        <begin position="125"/>
        <end position="148"/>
    </location>
</feature>